<feature type="domain" description="HTH lysR-type" evidence="5">
    <location>
        <begin position="1"/>
        <end position="58"/>
    </location>
</feature>
<dbReference type="InterPro" id="IPR036388">
    <property type="entry name" value="WH-like_DNA-bd_sf"/>
</dbReference>
<dbReference type="EMBL" id="MPDH01000017">
    <property type="protein sequence ID" value="PNP89401.1"/>
    <property type="molecule type" value="Genomic_DNA"/>
</dbReference>
<gene>
    <name evidence="6" type="ORF">BMT55_12960</name>
</gene>
<dbReference type="Pfam" id="PF03466">
    <property type="entry name" value="LysR_substrate"/>
    <property type="match status" value="1"/>
</dbReference>
<accession>A0ABX4XR08</accession>
<dbReference type="PRINTS" id="PR00039">
    <property type="entry name" value="HTHLYSR"/>
</dbReference>
<evidence type="ECO:0000259" key="5">
    <source>
        <dbReference type="PROSITE" id="PS50931"/>
    </source>
</evidence>
<comment type="caution">
    <text evidence="6">The sequence shown here is derived from an EMBL/GenBank/DDBJ whole genome shotgun (WGS) entry which is preliminary data.</text>
</comment>
<protein>
    <submittedName>
        <fullName evidence="6">LysR family transcriptional regulator</fullName>
    </submittedName>
</protein>
<dbReference type="RefSeq" id="WP_036090159.1">
    <property type="nucleotide sequence ID" value="NZ_BJEY01000016.1"/>
</dbReference>
<sequence>MEFRVLKYFLAVAREKNISKAAVSLHLSQPTLSKQLKELEEELGVTLFERGNREIRLTEEGLFLLDKGNEILSLVEKTTMNLRKDKLVTGEIYIGGGETRAMSLIAKWTKRILNNSPEIKIYLYSGNADDIMAKLDSGLLDFGIVVNPTNKQKYKSISLPQKDKWGLLVRSDHLLAQNEAITPNDLRVVPLLISQQSLVSDQISEWFGNNLDQLHIVGSYNLLYNASLMVEEGVGCALCIDGIINPANSKLVFVPLKPELSASLSVIWKKNQTMSIAATKFLEQLETE</sequence>
<dbReference type="InterPro" id="IPR005119">
    <property type="entry name" value="LysR_subst-bd"/>
</dbReference>
<dbReference type="SUPFAM" id="SSF46785">
    <property type="entry name" value="Winged helix' DNA-binding domain"/>
    <property type="match status" value="1"/>
</dbReference>
<dbReference type="InterPro" id="IPR000847">
    <property type="entry name" value="LysR_HTH_N"/>
</dbReference>
<dbReference type="Gene3D" id="3.40.190.290">
    <property type="match status" value="1"/>
</dbReference>
<comment type="similarity">
    <text evidence="1">Belongs to the LysR transcriptional regulatory family.</text>
</comment>
<evidence type="ECO:0000256" key="2">
    <source>
        <dbReference type="ARBA" id="ARBA00023015"/>
    </source>
</evidence>
<dbReference type="Gene3D" id="1.10.10.10">
    <property type="entry name" value="Winged helix-like DNA-binding domain superfamily/Winged helix DNA-binding domain"/>
    <property type="match status" value="1"/>
</dbReference>
<evidence type="ECO:0000256" key="4">
    <source>
        <dbReference type="ARBA" id="ARBA00023163"/>
    </source>
</evidence>
<organism evidence="6 7">
    <name type="scientific">Listeria newyorkensis</name>
    <dbReference type="NCBI Taxonomy" id="1497681"/>
    <lineage>
        <taxon>Bacteria</taxon>
        <taxon>Bacillati</taxon>
        <taxon>Bacillota</taxon>
        <taxon>Bacilli</taxon>
        <taxon>Bacillales</taxon>
        <taxon>Listeriaceae</taxon>
        <taxon>Listeria</taxon>
    </lineage>
</organism>
<dbReference type="SUPFAM" id="SSF53850">
    <property type="entry name" value="Periplasmic binding protein-like II"/>
    <property type="match status" value="1"/>
</dbReference>
<name>A0ABX4XR08_9LIST</name>
<dbReference type="Pfam" id="PF00126">
    <property type="entry name" value="HTH_1"/>
    <property type="match status" value="1"/>
</dbReference>
<dbReference type="InterPro" id="IPR050950">
    <property type="entry name" value="HTH-type_LysR_regulators"/>
</dbReference>
<proteinExistence type="inferred from homology"/>
<evidence type="ECO:0000313" key="7">
    <source>
        <dbReference type="Proteomes" id="UP000236500"/>
    </source>
</evidence>
<keyword evidence="7" id="KW-1185">Reference proteome</keyword>
<keyword evidence="4" id="KW-0804">Transcription</keyword>
<keyword evidence="3" id="KW-0238">DNA-binding</keyword>
<evidence type="ECO:0000256" key="3">
    <source>
        <dbReference type="ARBA" id="ARBA00023125"/>
    </source>
</evidence>
<dbReference type="PANTHER" id="PTHR30419:SF8">
    <property type="entry name" value="NITROGEN ASSIMILATION TRANSCRIPTIONAL ACTIVATOR-RELATED"/>
    <property type="match status" value="1"/>
</dbReference>
<reference evidence="6 7" key="1">
    <citation type="submission" date="2016-11" db="EMBL/GenBank/DDBJ databases">
        <title>Whole Genome Sequence of Listeria newyorkensis.</title>
        <authorList>
            <person name="Frink S."/>
            <person name="Morales C."/>
            <person name="Kiang D."/>
        </authorList>
    </citation>
    <scope>NUCLEOTIDE SEQUENCE [LARGE SCALE GENOMIC DNA]</scope>
    <source>
        <strain evidence="6 7">F1604011-044</strain>
    </source>
</reference>
<dbReference type="PANTHER" id="PTHR30419">
    <property type="entry name" value="HTH-TYPE TRANSCRIPTIONAL REGULATOR YBHD"/>
    <property type="match status" value="1"/>
</dbReference>
<dbReference type="Proteomes" id="UP000236500">
    <property type="component" value="Unassembled WGS sequence"/>
</dbReference>
<evidence type="ECO:0000313" key="6">
    <source>
        <dbReference type="EMBL" id="PNP89401.1"/>
    </source>
</evidence>
<evidence type="ECO:0000256" key="1">
    <source>
        <dbReference type="ARBA" id="ARBA00009437"/>
    </source>
</evidence>
<dbReference type="PROSITE" id="PS50931">
    <property type="entry name" value="HTH_LYSR"/>
    <property type="match status" value="1"/>
</dbReference>
<dbReference type="InterPro" id="IPR036390">
    <property type="entry name" value="WH_DNA-bd_sf"/>
</dbReference>
<keyword evidence="2" id="KW-0805">Transcription regulation</keyword>
<dbReference type="CDD" id="cd05466">
    <property type="entry name" value="PBP2_LTTR_substrate"/>
    <property type="match status" value="1"/>
</dbReference>